<dbReference type="Proteomes" id="UP000015480">
    <property type="component" value="Chromosome"/>
</dbReference>
<dbReference type="RefSeq" id="WP_020951443.1">
    <property type="nucleotide sequence ID" value="NC_022041.1"/>
</dbReference>
<name>S5Y236_PARAH</name>
<dbReference type="STRING" id="1367847.JCM7686_2749"/>
<evidence type="ECO:0000313" key="1">
    <source>
        <dbReference type="EMBL" id="AGT09805.1"/>
    </source>
</evidence>
<dbReference type="OrthoDB" id="7187254at2"/>
<sequence>MRADPPSEIEIEAFLIGQLDSEGRLAVASYLEREPKEAARVMGELRVLEGLRLALGEIDSPPSATLHAAAARFEPPPPKPASRRPFLAALAAVFALGWGAQMLWSATHPDPQSEFQSMAEAALDAMAAVEVSRDLAPTPTQPEAERLATRLGLAIPDLPPGWKIRAAQVVATPTRPGVALILDTPDMGEVMLLSVSREEDRPPSAPHAFEYRGNAIAIFGRNKATYVLVDNAGVPAELGNGAEKLVSRFN</sequence>
<protein>
    <recommendedName>
        <fullName evidence="3">Transmembrane anti-sigma factor</fullName>
    </recommendedName>
</protein>
<evidence type="ECO:0000313" key="2">
    <source>
        <dbReference type="Proteomes" id="UP000015480"/>
    </source>
</evidence>
<dbReference type="KEGG" id="pami:JCM7686_2749"/>
<accession>S5Y236</accession>
<gene>
    <name evidence="1" type="ORF">JCM7686_2749</name>
</gene>
<dbReference type="HOGENOM" id="CLU_1085066_0_0_5"/>
<dbReference type="EMBL" id="CP006650">
    <property type="protein sequence ID" value="AGT09805.1"/>
    <property type="molecule type" value="Genomic_DNA"/>
</dbReference>
<organism evidence="1 2">
    <name type="scientific">Paracoccus aminophilus JCM 7686</name>
    <dbReference type="NCBI Taxonomy" id="1367847"/>
    <lineage>
        <taxon>Bacteria</taxon>
        <taxon>Pseudomonadati</taxon>
        <taxon>Pseudomonadota</taxon>
        <taxon>Alphaproteobacteria</taxon>
        <taxon>Rhodobacterales</taxon>
        <taxon>Paracoccaceae</taxon>
        <taxon>Paracoccus</taxon>
    </lineage>
</organism>
<dbReference type="eggNOG" id="COG5662">
    <property type="taxonomic scope" value="Bacteria"/>
</dbReference>
<dbReference type="AlphaFoldDB" id="S5Y236"/>
<reference evidence="1 2" key="1">
    <citation type="journal article" date="2014" name="BMC Genomics">
        <title>Architecture and functions of a multipartite genome of the methylotrophic bacterium Paracoccus aminophilus JCM 7686, containing primary and secondary chromids.</title>
        <authorList>
            <person name="Dziewit L."/>
            <person name="Czarnecki J."/>
            <person name="Wibberg D."/>
            <person name="Radlinska M."/>
            <person name="Mrozek P."/>
            <person name="Szymczak M."/>
            <person name="Schluter A."/>
            <person name="Puhler A."/>
            <person name="Bartosik D."/>
        </authorList>
    </citation>
    <scope>NUCLEOTIDE SEQUENCE [LARGE SCALE GENOMIC DNA]</scope>
    <source>
        <strain evidence="1">JCM 7686</strain>
    </source>
</reference>
<proteinExistence type="predicted"/>
<dbReference type="PATRIC" id="fig|1367847.3.peg.2752"/>
<keyword evidence="2" id="KW-1185">Reference proteome</keyword>
<evidence type="ECO:0008006" key="3">
    <source>
        <dbReference type="Google" id="ProtNLM"/>
    </source>
</evidence>